<dbReference type="InterPro" id="IPR024344">
    <property type="entry name" value="MDMPI_metal-binding"/>
</dbReference>
<keyword evidence="2" id="KW-0670">Pyruvate</keyword>
<keyword evidence="3" id="KW-1185">Reference proteome</keyword>
<dbReference type="InterPro" id="IPR034660">
    <property type="entry name" value="DinB/YfiT-like"/>
</dbReference>
<protein>
    <submittedName>
        <fullName evidence="2">Maleylpyruvate isomerase family mycothiol-dependent enzyme</fullName>
    </submittedName>
</protein>
<reference evidence="2 3" key="1">
    <citation type="submission" date="2019-10" db="EMBL/GenBank/DDBJ databases">
        <title>Nonomuraea sp. nov., isolated from Phyllanthus amarus.</title>
        <authorList>
            <person name="Klykleung N."/>
            <person name="Tanasupawat S."/>
        </authorList>
    </citation>
    <scope>NUCLEOTIDE SEQUENCE [LARGE SCALE GENOMIC DNA]</scope>
    <source>
        <strain evidence="2 3">PA1-10</strain>
    </source>
</reference>
<dbReference type="Proteomes" id="UP000312512">
    <property type="component" value="Unassembled WGS sequence"/>
</dbReference>
<evidence type="ECO:0000313" key="2">
    <source>
        <dbReference type="EMBL" id="KAB8194133.1"/>
    </source>
</evidence>
<comment type="caution">
    <text evidence="2">The sequence shown here is derived from an EMBL/GenBank/DDBJ whole genome shotgun (WGS) entry which is preliminary data.</text>
</comment>
<dbReference type="NCBIfam" id="TIGR03083">
    <property type="entry name" value="maleylpyruvate isomerase family mycothiol-dependent enzyme"/>
    <property type="match status" value="1"/>
</dbReference>
<sequence length="263" mass="28143">MSNADAVIAALRIEHDRLAGLVPTLTDEQLAGPSGAAEWDLSQVLSHLGSGAEISRGTLQAALDDRPAPGRDSWESVWDRWNAMGRRERADGFLKADESLIELYESLDAKTRETLHVDLGFMPEPVDVAAAGRLRLNELALHSWDVRVAFDEHATLTPESTGQLLPGLAGMLGWIGKPDRLDGRTGVVRVATSAPASVFALRLGDPVSVDHDVPAEPDGTLTLPAEAWVRLVSGRLGPRHTPAAVTTTGAVDLDVLRAVFPGY</sequence>
<dbReference type="GO" id="GO:0046872">
    <property type="term" value="F:metal ion binding"/>
    <property type="evidence" value="ECO:0007669"/>
    <property type="project" value="InterPro"/>
</dbReference>
<evidence type="ECO:0000313" key="3">
    <source>
        <dbReference type="Proteomes" id="UP000312512"/>
    </source>
</evidence>
<dbReference type="SUPFAM" id="SSF109854">
    <property type="entry name" value="DinB/YfiT-like putative metalloenzymes"/>
    <property type="match status" value="1"/>
</dbReference>
<evidence type="ECO:0000259" key="1">
    <source>
        <dbReference type="Pfam" id="PF11716"/>
    </source>
</evidence>
<keyword evidence="2" id="KW-0413">Isomerase</keyword>
<feature type="domain" description="Mycothiol-dependent maleylpyruvate isomerase metal-binding" evidence="1">
    <location>
        <begin position="11"/>
        <end position="147"/>
    </location>
</feature>
<dbReference type="Gene3D" id="1.20.120.450">
    <property type="entry name" value="dinb family like domain"/>
    <property type="match status" value="1"/>
</dbReference>
<dbReference type="GO" id="GO:0016853">
    <property type="term" value="F:isomerase activity"/>
    <property type="evidence" value="ECO:0007669"/>
    <property type="project" value="UniProtKB-KW"/>
</dbReference>
<gene>
    <name evidence="2" type="ORF">FH608_018325</name>
</gene>
<dbReference type="InterPro" id="IPR017517">
    <property type="entry name" value="Maleyloyr_isom"/>
</dbReference>
<dbReference type="AlphaFoldDB" id="A0A5C4WJU4"/>
<dbReference type="OrthoDB" id="3213691at2"/>
<organism evidence="2 3">
    <name type="scientific">Nonomuraea phyllanthi</name>
    <dbReference type="NCBI Taxonomy" id="2219224"/>
    <lineage>
        <taxon>Bacteria</taxon>
        <taxon>Bacillati</taxon>
        <taxon>Actinomycetota</taxon>
        <taxon>Actinomycetes</taxon>
        <taxon>Streptosporangiales</taxon>
        <taxon>Streptosporangiaceae</taxon>
        <taxon>Nonomuraea</taxon>
    </lineage>
</organism>
<proteinExistence type="predicted"/>
<dbReference type="Pfam" id="PF11716">
    <property type="entry name" value="MDMPI_N"/>
    <property type="match status" value="1"/>
</dbReference>
<accession>A0A5C4WJU4</accession>
<dbReference type="RefSeq" id="WP_139631739.1">
    <property type="nucleotide sequence ID" value="NZ_VDLX02000006.1"/>
</dbReference>
<name>A0A5C4WJU4_9ACTN</name>
<dbReference type="EMBL" id="VDLX02000006">
    <property type="protein sequence ID" value="KAB8194133.1"/>
    <property type="molecule type" value="Genomic_DNA"/>
</dbReference>